<proteinExistence type="predicted"/>
<feature type="domain" description="Glycosyltransferase 2-like" evidence="1">
    <location>
        <begin position="5"/>
        <end position="127"/>
    </location>
</feature>
<evidence type="ECO:0000313" key="2">
    <source>
        <dbReference type="EMBL" id="VYU28608.1"/>
    </source>
</evidence>
<dbReference type="RefSeq" id="WP_156626421.1">
    <property type="nucleotide sequence ID" value="NZ_CACRTO010000019.1"/>
</dbReference>
<dbReference type="SUPFAM" id="SSF48452">
    <property type="entry name" value="TPR-like"/>
    <property type="match status" value="1"/>
</dbReference>
<protein>
    <submittedName>
        <fullName evidence="2">Glycosyl transferase family 2</fullName>
    </submittedName>
</protein>
<dbReference type="SUPFAM" id="SSF53448">
    <property type="entry name" value="Nucleotide-diphospho-sugar transferases"/>
    <property type="match status" value="1"/>
</dbReference>
<evidence type="ECO:0000259" key="1">
    <source>
        <dbReference type="Pfam" id="PF00535"/>
    </source>
</evidence>
<dbReference type="Gene3D" id="3.90.550.10">
    <property type="entry name" value="Spore Coat Polysaccharide Biosynthesis Protein SpsA, Chain A"/>
    <property type="match status" value="1"/>
</dbReference>
<dbReference type="EMBL" id="CACRTO010000019">
    <property type="protein sequence ID" value="VYU28608.1"/>
    <property type="molecule type" value="Genomic_DNA"/>
</dbReference>
<dbReference type="Gene3D" id="1.25.40.10">
    <property type="entry name" value="Tetratricopeptide repeat domain"/>
    <property type="match status" value="1"/>
</dbReference>
<keyword evidence="2" id="KW-0808">Transferase</keyword>
<organism evidence="2">
    <name type="scientific">Clostridium tertium</name>
    <dbReference type="NCBI Taxonomy" id="1559"/>
    <lineage>
        <taxon>Bacteria</taxon>
        <taxon>Bacillati</taxon>
        <taxon>Bacillota</taxon>
        <taxon>Clostridia</taxon>
        <taxon>Eubacteriales</taxon>
        <taxon>Clostridiaceae</taxon>
        <taxon>Clostridium</taxon>
    </lineage>
</organism>
<dbReference type="AlphaFoldDB" id="A0A6N3DMQ2"/>
<dbReference type="PANTHER" id="PTHR43630:SF2">
    <property type="entry name" value="GLYCOSYLTRANSFERASE"/>
    <property type="match status" value="1"/>
</dbReference>
<accession>A0A6N3DMQ2</accession>
<sequence>MNTLSVCIISDNEESNLTRCLKSLKDIADEIILIDIGFVDYTSKIAEKFNAKVIKFPWDNNYSSARNKALEVAKMDWILSINSNEALDSSQIDNLKKLLSKSHYIGYRVKIINIINNTNFDGGYYLRIIRNKSGFYYKGRIDEVLYNKEDHINEIKNTDYYIYNFSFNEDEGELLDRFNKNLTIYQNYEMQEKDFIYYYNLGNEFYIIKKFDSAIENYLISMNLSNNFYINSYLNILIIKTYYNMKEYNKAIEFFKENEYGYFREIFLLLSFCYKLQDDLDKYKEYMKLYLSKVDTNIITGFNLNYIQSDNIILESMGFNISLLLEYSELNYTV</sequence>
<gene>
    <name evidence="2" type="ORF">CTLFYP3_01961</name>
</gene>
<dbReference type="InterPro" id="IPR001173">
    <property type="entry name" value="Glyco_trans_2-like"/>
</dbReference>
<reference evidence="2" key="1">
    <citation type="submission" date="2019-11" db="EMBL/GenBank/DDBJ databases">
        <authorList>
            <person name="Feng L."/>
        </authorList>
    </citation>
    <scope>NUCLEOTIDE SEQUENCE</scope>
    <source>
        <strain evidence="2">CTertiumLFYP3</strain>
    </source>
</reference>
<dbReference type="InterPro" id="IPR029044">
    <property type="entry name" value="Nucleotide-diphossugar_trans"/>
</dbReference>
<dbReference type="InterPro" id="IPR011990">
    <property type="entry name" value="TPR-like_helical_dom_sf"/>
</dbReference>
<name>A0A6N3DMQ2_9CLOT</name>
<dbReference type="Pfam" id="PF00535">
    <property type="entry name" value="Glycos_transf_2"/>
    <property type="match status" value="1"/>
</dbReference>
<dbReference type="GO" id="GO:0016740">
    <property type="term" value="F:transferase activity"/>
    <property type="evidence" value="ECO:0007669"/>
    <property type="project" value="UniProtKB-KW"/>
</dbReference>
<dbReference type="PANTHER" id="PTHR43630">
    <property type="entry name" value="POLY-BETA-1,6-N-ACETYL-D-GLUCOSAMINE SYNTHASE"/>
    <property type="match status" value="1"/>
</dbReference>